<comment type="caution">
    <text evidence="5">The sequence shown here is derived from an EMBL/GenBank/DDBJ whole genome shotgun (WGS) entry which is preliminary data.</text>
</comment>
<dbReference type="InterPro" id="IPR001206">
    <property type="entry name" value="Diacylglycerol_kinase_cat_dom"/>
</dbReference>
<comment type="similarity">
    <text evidence="2">Belongs to the diacylglycerol/lipid kinase family.</text>
</comment>
<keyword evidence="6" id="KW-1185">Reference proteome</keyword>
<dbReference type="InterPro" id="IPR050187">
    <property type="entry name" value="Lipid_Phosphate_FormReg"/>
</dbReference>
<gene>
    <name evidence="5" type="ORF">ACFPRH_00570</name>
</gene>
<evidence type="ECO:0000259" key="4">
    <source>
        <dbReference type="PROSITE" id="PS50146"/>
    </source>
</evidence>
<protein>
    <submittedName>
        <fullName evidence="5">Diacylglycerol/lipid kinase family protein</fullName>
        <ecNumber evidence="5">2.7.1.-</ecNumber>
    </submittedName>
</protein>
<dbReference type="SUPFAM" id="SSF111331">
    <property type="entry name" value="NAD kinase/diacylglycerol kinase-like"/>
    <property type="match status" value="1"/>
</dbReference>
<name>A0ABW0A8Z1_9ACTN</name>
<keyword evidence="3" id="KW-0812">Transmembrane</keyword>
<dbReference type="GO" id="GO:0016301">
    <property type="term" value="F:kinase activity"/>
    <property type="evidence" value="ECO:0007669"/>
    <property type="project" value="UniProtKB-KW"/>
</dbReference>
<dbReference type="EC" id="2.7.1.-" evidence="5"/>
<evidence type="ECO:0000256" key="2">
    <source>
        <dbReference type="ARBA" id="ARBA00005983"/>
    </source>
</evidence>
<dbReference type="Gene3D" id="3.40.50.10330">
    <property type="entry name" value="Probable inorganic polyphosphate/atp-NAD kinase, domain 1"/>
    <property type="match status" value="1"/>
</dbReference>
<feature type="transmembrane region" description="Helical" evidence="3">
    <location>
        <begin position="12"/>
        <end position="35"/>
    </location>
</feature>
<dbReference type="EMBL" id="JBHSKP010000001">
    <property type="protein sequence ID" value="MFC5150221.1"/>
    <property type="molecule type" value="Genomic_DNA"/>
</dbReference>
<dbReference type="Pfam" id="PF00781">
    <property type="entry name" value="DAGK_cat"/>
    <property type="match status" value="1"/>
</dbReference>
<feature type="transmembrane region" description="Helical" evidence="3">
    <location>
        <begin position="70"/>
        <end position="88"/>
    </location>
</feature>
<proteinExistence type="inferred from homology"/>
<accession>A0ABW0A8Z1</accession>
<keyword evidence="3" id="KW-1133">Transmembrane helix</keyword>
<feature type="transmembrane region" description="Helical" evidence="3">
    <location>
        <begin position="41"/>
        <end position="63"/>
    </location>
</feature>
<feature type="transmembrane region" description="Helical" evidence="3">
    <location>
        <begin position="94"/>
        <end position="114"/>
    </location>
</feature>
<dbReference type="SMART" id="SM00046">
    <property type="entry name" value="DAGKc"/>
    <property type="match status" value="1"/>
</dbReference>
<dbReference type="RefSeq" id="WP_344472615.1">
    <property type="nucleotide sequence ID" value="NZ_BAAASB010000002.1"/>
</dbReference>
<dbReference type="InterPro" id="IPR016064">
    <property type="entry name" value="NAD/diacylglycerol_kinase_sf"/>
</dbReference>
<keyword evidence="3" id="KW-0472">Membrane</keyword>
<reference evidence="6" key="1">
    <citation type="journal article" date="2019" name="Int. J. Syst. Evol. Microbiol.">
        <title>The Global Catalogue of Microorganisms (GCM) 10K type strain sequencing project: providing services to taxonomists for standard genome sequencing and annotation.</title>
        <authorList>
            <consortium name="The Broad Institute Genomics Platform"/>
            <consortium name="The Broad Institute Genome Sequencing Center for Infectious Disease"/>
            <person name="Wu L."/>
            <person name="Ma J."/>
        </authorList>
    </citation>
    <scope>NUCLEOTIDE SEQUENCE [LARGE SCALE GENOMIC DNA]</scope>
    <source>
        <strain evidence="6">PCU 266</strain>
    </source>
</reference>
<keyword evidence="5" id="KW-0418">Kinase</keyword>
<evidence type="ECO:0000313" key="5">
    <source>
        <dbReference type="EMBL" id="MFC5150221.1"/>
    </source>
</evidence>
<comment type="cofactor">
    <cofactor evidence="1">
        <name>Mg(2+)</name>
        <dbReference type="ChEBI" id="CHEBI:18420"/>
    </cofactor>
</comment>
<evidence type="ECO:0000256" key="3">
    <source>
        <dbReference type="SAM" id="Phobius"/>
    </source>
</evidence>
<evidence type="ECO:0000313" key="6">
    <source>
        <dbReference type="Proteomes" id="UP001596160"/>
    </source>
</evidence>
<dbReference type="PROSITE" id="PS50146">
    <property type="entry name" value="DAGK"/>
    <property type="match status" value="1"/>
</dbReference>
<feature type="domain" description="DAGKc" evidence="4">
    <location>
        <begin position="128"/>
        <end position="257"/>
    </location>
</feature>
<dbReference type="Gene3D" id="2.60.200.40">
    <property type="match status" value="1"/>
</dbReference>
<dbReference type="InterPro" id="IPR017438">
    <property type="entry name" value="ATP-NAD_kinase_N"/>
</dbReference>
<organism evidence="5 6">
    <name type="scientific">Streptomyces amakusaensis</name>
    <dbReference type="NCBI Taxonomy" id="67271"/>
    <lineage>
        <taxon>Bacteria</taxon>
        <taxon>Bacillati</taxon>
        <taxon>Actinomycetota</taxon>
        <taxon>Actinomycetes</taxon>
        <taxon>Kitasatosporales</taxon>
        <taxon>Streptomycetaceae</taxon>
        <taxon>Streptomyces</taxon>
    </lineage>
</organism>
<evidence type="ECO:0000256" key="1">
    <source>
        <dbReference type="ARBA" id="ARBA00001946"/>
    </source>
</evidence>
<dbReference type="PANTHER" id="PTHR12358:SF54">
    <property type="entry name" value="SPHINGOSINE KINASE RELATED PROTEIN"/>
    <property type="match status" value="1"/>
</dbReference>
<sequence length="445" mass="45964">MTRTARRTTSARLPAIAALCCAAGAVSIGVLLLAAAGPRSLGLLLAALAGLAAVGAGAWWGLAYRGVRRVLGLLLAVVAVVVVLVLFFSSGLWVYALAAALLWAAGLACARQALRRRSPARARAESRPPPRHPVLIMNPRSGGGKVLSFDLPARARALGCEVVVLDTSRRQDVAAIARRAVADGADLLGVAGGDGTQALVAGVARAHDVPHLVIPAGTLNHFAMDLGLDLSDPARALDALAHGVEIRVDLGSVSGRPFVNTVSFGAYADIVQRPAYREAKAATILDVLPELLSGGAGAAFTAEADGDPLVPPQALLVSNNPYAAGRLTDLGTRPRLDSGRLGVRSIRVTGAADAAELALRREKAMSLSVTTARRVTVSSPEPTLPVAVDGEALRLATPVSCEIEHRALRVRVPATGPAARPVSFHGLWRRVGALAVRREPGSTGP</sequence>
<dbReference type="Proteomes" id="UP001596160">
    <property type="component" value="Unassembled WGS sequence"/>
</dbReference>
<keyword evidence="5" id="KW-0808">Transferase</keyword>
<dbReference type="PANTHER" id="PTHR12358">
    <property type="entry name" value="SPHINGOSINE KINASE"/>
    <property type="match status" value="1"/>
</dbReference>